<proteinExistence type="predicted"/>
<evidence type="ECO:0000313" key="2">
    <source>
        <dbReference type="EMBL" id="KAG6392087.1"/>
    </source>
</evidence>
<name>A0A8X8Z5K8_SALSN</name>
<dbReference type="Proteomes" id="UP000298416">
    <property type="component" value="Unassembled WGS sequence"/>
</dbReference>
<reference evidence="2" key="2">
    <citation type="submission" date="2020-08" db="EMBL/GenBank/DDBJ databases">
        <title>Plant Genome Project.</title>
        <authorList>
            <person name="Zhang R.-G."/>
        </authorList>
    </citation>
    <scope>NUCLEOTIDE SEQUENCE</scope>
    <source>
        <strain evidence="2">Huo1</strain>
        <tissue evidence="2">Leaf</tissue>
    </source>
</reference>
<sequence>MAALKFWFCFALIAFTFSATQSRLLPRASAPPERLALIDNAREAIKESLKRKEMAENWYHDDRFGIAAPIKRENALQLILVQPEETVGALISQTIITQLQFFPTSSTPPPGANTILQSNKRDGTSVHIHTRILTHLYPGKPVDRGNAIIVEPLITLAAAVVPPRRPLSLQILLTDLTEELILTAAAALCLSGAGCGQQERVRVECVANGAWQQGASDVQVEIGAAAAAVADSGQGRAAAAALFVSEECDGGRHEEEVVALVRFVGYCRSDEGADNIQGEVAGFARVCKSIAPKMTTLKDM</sequence>
<feature type="chain" id="PRO_5036468582" evidence="1">
    <location>
        <begin position="23"/>
        <end position="300"/>
    </location>
</feature>
<accession>A0A8X8Z5K8</accession>
<organism evidence="2">
    <name type="scientific">Salvia splendens</name>
    <name type="common">Scarlet sage</name>
    <dbReference type="NCBI Taxonomy" id="180675"/>
    <lineage>
        <taxon>Eukaryota</taxon>
        <taxon>Viridiplantae</taxon>
        <taxon>Streptophyta</taxon>
        <taxon>Embryophyta</taxon>
        <taxon>Tracheophyta</taxon>
        <taxon>Spermatophyta</taxon>
        <taxon>Magnoliopsida</taxon>
        <taxon>eudicotyledons</taxon>
        <taxon>Gunneridae</taxon>
        <taxon>Pentapetalae</taxon>
        <taxon>asterids</taxon>
        <taxon>lamiids</taxon>
        <taxon>Lamiales</taxon>
        <taxon>Lamiaceae</taxon>
        <taxon>Nepetoideae</taxon>
        <taxon>Mentheae</taxon>
        <taxon>Salviinae</taxon>
        <taxon>Salvia</taxon>
        <taxon>Salvia subgen. Calosphace</taxon>
        <taxon>core Calosphace</taxon>
    </lineage>
</organism>
<keyword evidence="3" id="KW-1185">Reference proteome</keyword>
<protein>
    <submittedName>
        <fullName evidence="2">Uncharacterized protein</fullName>
    </submittedName>
</protein>
<comment type="caution">
    <text evidence="2">The sequence shown here is derived from an EMBL/GenBank/DDBJ whole genome shotgun (WGS) entry which is preliminary data.</text>
</comment>
<reference evidence="2" key="1">
    <citation type="submission" date="2018-01" db="EMBL/GenBank/DDBJ databases">
        <authorList>
            <person name="Mao J.F."/>
        </authorList>
    </citation>
    <scope>NUCLEOTIDE SEQUENCE</scope>
    <source>
        <strain evidence="2">Huo1</strain>
        <tissue evidence="2">Leaf</tissue>
    </source>
</reference>
<keyword evidence="1" id="KW-0732">Signal</keyword>
<evidence type="ECO:0000313" key="3">
    <source>
        <dbReference type="Proteomes" id="UP000298416"/>
    </source>
</evidence>
<dbReference type="EMBL" id="PNBA02000018">
    <property type="protein sequence ID" value="KAG6392087.1"/>
    <property type="molecule type" value="Genomic_DNA"/>
</dbReference>
<feature type="signal peptide" evidence="1">
    <location>
        <begin position="1"/>
        <end position="22"/>
    </location>
</feature>
<dbReference type="AlphaFoldDB" id="A0A8X8Z5K8"/>
<evidence type="ECO:0000256" key="1">
    <source>
        <dbReference type="SAM" id="SignalP"/>
    </source>
</evidence>
<gene>
    <name evidence="2" type="ORF">SASPL_146296</name>
</gene>